<feature type="region of interest" description="Disordered" evidence="1">
    <location>
        <begin position="200"/>
        <end position="226"/>
    </location>
</feature>
<comment type="caution">
    <text evidence="2">The sequence shown here is derived from an EMBL/GenBank/DDBJ whole genome shotgun (WGS) entry which is preliminary data.</text>
</comment>
<dbReference type="AlphaFoldDB" id="A0AAW2ELE3"/>
<name>A0AAW2ELE3_9HYME</name>
<accession>A0AAW2ELE3</accession>
<evidence type="ECO:0000313" key="3">
    <source>
        <dbReference type="Proteomes" id="UP001430953"/>
    </source>
</evidence>
<dbReference type="Proteomes" id="UP001430953">
    <property type="component" value="Unassembled WGS sequence"/>
</dbReference>
<evidence type="ECO:0000313" key="2">
    <source>
        <dbReference type="EMBL" id="KAL0102477.1"/>
    </source>
</evidence>
<feature type="compositionally biased region" description="Basic residues" evidence="1">
    <location>
        <begin position="201"/>
        <end position="213"/>
    </location>
</feature>
<sequence>MHTGMRVRASERTNERTNGAGGNTDRGRTQIAVYRREQEMNAEGGREKRKRKRCMNVCDSPRDEKRKRETGGQQRHSLVQSAARLINTNASSFSIVSRPGRSRVNDFSLLRDRRRGTRSNERKPFDDFYSNNCRESSRLLRPGILIHRAENDALLYAANINGNEIRTCTVDGLNSALKYYLALFKTRKNNYSFNYVNTAIRNRRKQPPRKRAHSKSDRPGRAHALSNGSFANKYACRTRAPRNIVTSSTPRTIVIGGPWFLAFYKTPLPRDVLHKSPGIANLRKRRETAPDLSFLRTIMMVSREGNCFFVIHFL</sequence>
<dbReference type="EMBL" id="JADYXP020000022">
    <property type="protein sequence ID" value="KAL0102477.1"/>
    <property type="molecule type" value="Genomic_DNA"/>
</dbReference>
<reference evidence="2 3" key="1">
    <citation type="submission" date="2023-03" db="EMBL/GenBank/DDBJ databases">
        <title>High recombination rates correlate with genetic variation in Cardiocondyla obscurior ants.</title>
        <authorList>
            <person name="Errbii M."/>
        </authorList>
    </citation>
    <scope>NUCLEOTIDE SEQUENCE [LARGE SCALE GENOMIC DNA]</scope>
    <source>
        <strain evidence="2">Alpha-2009</strain>
        <tissue evidence="2">Whole body</tissue>
    </source>
</reference>
<gene>
    <name evidence="2" type="ORF">PUN28_018034</name>
</gene>
<keyword evidence="3" id="KW-1185">Reference proteome</keyword>
<feature type="region of interest" description="Disordered" evidence="1">
    <location>
        <begin position="1"/>
        <end position="76"/>
    </location>
</feature>
<protein>
    <submittedName>
        <fullName evidence="2">Uncharacterized protein</fullName>
    </submittedName>
</protein>
<organism evidence="2 3">
    <name type="scientific">Cardiocondyla obscurior</name>
    <dbReference type="NCBI Taxonomy" id="286306"/>
    <lineage>
        <taxon>Eukaryota</taxon>
        <taxon>Metazoa</taxon>
        <taxon>Ecdysozoa</taxon>
        <taxon>Arthropoda</taxon>
        <taxon>Hexapoda</taxon>
        <taxon>Insecta</taxon>
        <taxon>Pterygota</taxon>
        <taxon>Neoptera</taxon>
        <taxon>Endopterygota</taxon>
        <taxon>Hymenoptera</taxon>
        <taxon>Apocrita</taxon>
        <taxon>Aculeata</taxon>
        <taxon>Formicoidea</taxon>
        <taxon>Formicidae</taxon>
        <taxon>Myrmicinae</taxon>
        <taxon>Cardiocondyla</taxon>
    </lineage>
</organism>
<proteinExistence type="predicted"/>
<feature type="compositionally biased region" description="Basic and acidic residues" evidence="1">
    <location>
        <begin position="60"/>
        <end position="70"/>
    </location>
</feature>
<evidence type="ECO:0000256" key="1">
    <source>
        <dbReference type="SAM" id="MobiDB-lite"/>
    </source>
</evidence>